<keyword evidence="1" id="KW-1133">Transmembrane helix</keyword>
<feature type="transmembrane region" description="Helical" evidence="1">
    <location>
        <begin position="37"/>
        <end position="57"/>
    </location>
</feature>
<dbReference type="EMBL" id="CP072648">
    <property type="protein sequence ID" value="QUW02800.1"/>
    <property type="molecule type" value="Genomic_DNA"/>
</dbReference>
<evidence type="ECO:0000313" key="2">
    <source>
        <dbReference type="EMBL" id="QUW02800.1"/>
    </source>
</evidence>
<reference evidence="2 3" key="1">
    <citation type="submission" date="2021-03" db="EMBL/GenBank/DDBJ databases">
        <title>Genomic and phenotypic characterization of Chloracidobacterium isolates provides evidence for multiple species.</title>
        <authorList>
            <person name="Saini M.K."/>
            <person name="Costas A.M.G."/>
            <person name="Tank M."/>
            <person name="Bryant D.A."/>
        </authorList>
    </citation>
    <scope>NUCLEOTIDE SEQUENCE [LARGE SCALE GENOMIC DNA]</scope>
    <source>
        <strain evidence="2 3">BV2-C</strain>
    </source>
</reference>
<dbReference type="Pfam" id="PF09527">
    <property type="entry name" value="ATPase_gene1"/>
    <property type="match status" value="1"/>
</dbReference>
<dbReference type="InterPro" id="IPR032820">
    <property type="entry name" value="ATPase_put"/>
</dbReference>
<accession>A0ABX8BAP3</accession>
<keyword evidence="3" id="KW-1185">Reference proteome</keyword>
<proteinExistence type="predicted"/>
<keyword evidence="1" id="KW-0812">Transmembrane</keyword>
<keyword evidence="1" id="KW-0472">Membrane</keyword>
<evidence type="ECO:0000256" key="1">
    <source>
        <dbReference type="SAM" id="Phobius"/>
    </source>
</evidence>
<protein>
    <submittedName>
        <fullName evidence="2">AtpZ/AtpI family protein</fullName>
    </submittedName>
</protein>
<dbReference type="Proteomes" id="UP000676506">
    <property type="component" value="Chromosome 1"/>
</dbReference>
<organism evidence="2 3">
    <name type="scientific">Chloracidobacterium validum</name>
    <dbReference type="NCBI Taxonomy" id="2821543"/>
    <lineage>
        <taxon>Bacteria</taxon>
        <taxon>Pseudomonadati</taxon>
        <taxon>Acidobacteriota</taxon>
        <taxon>Terriglobia</taxon>
        <taxon>Terriglobales</taxon>
        <taxon>Acidobacteriaceae</taxon>
        <taxon>Chloracidobacterium</taxon>
    </lineage>
</organism>
<name>A0ABX8BAP3_9BACT</name>
<dbReference type="RefSeq" id="WP_211428691.1">
    <property type="nucleotide sequence ID" value="NZ_CP072648.1"/>
</dbReference>
<sequence>MWVRIPCPPPPFPNVTYIAMRPSHDSEPEAAGTPAQMLASAGLALGLPLTLIAPFMVGYWLDRQLQTSPLWFTVLGLSGLVSSGRLLYRLWRQFR</sequence>
<feature type="transmembrane region" description="Helical" evidence="1">
    <location>
        <begin position="69"/>
        <end position="88"/>
    </location>
</feature>
<evidence type="ECO:0000313" key="3">
    <source>
        <dbReference type="Proteomes" id="UP000676506"/>
    </source>
</evidence>
<gene>
    <name evidence="2" type="ORF">J8C06_10770</name>
</gene>